<comment type="caution">
    <text evidence="1">The sequence shown here is derived from an EMBL/GenBank/DDBJ whole genome shotgun (WGS) entry which is preliminary data.</text>
</comment>
<evidence type="ECO:0000313" key="1">
    <source>
        <dbReference type="EMBL" id="MCV9386617.1"/>
    </source>
</evidence>
<name>A0ABT3CSN3_9BACT</name>
<dbReference type="EMBL" id="JAOYOD010000001">
    <property type="protein sequence ID" value="MCV9386617.1"/>
    <property type="molecule type" value="Genomic_DNA"/>
</dbReference>
<protein>
    <submittedName>
        <fullName evidence="1">Uncharacterized protein</fullName>
    </submittedName>
</protein>
<proteinExistence type="predicted"/>
<organism evidence="1 2">
    <name type="scientific">Reichenbachiella ulvae</name>
    <dbReference type="NCBI Taxonomy" id="2980104"/>
    <lineage>
        <taxon>Bacteria</taxon>
        <taxon>Pseudomonadati</taxon>
        <taxon>Bacteroidota</taxon>
        <taxon>Cytophagia</taxon>
        <taxon>Cytophagales</taxon>
        <taxon>Reichenbachiellaceae</taxon>
        <taxon>Reichenbachiella</taxon>
    </lineage>
</organism>
<gene>
    <name evidence="1" type="ORF">N7U62_08085</name>
</gene>
<dbReference type="Proteomes" id="UP001300692">
    <property type="component" value="Unassembled WGS sequence"/>
</dbReference>
<keyword evidence="2" id="KW-1185">Reference proteome</keyword>
<sequence>MMRLFLPILFLIIVFEGTCQTRCVDVIQRLDPDPYELLNDSITYIATAEEIEGLIKEQYLIFSYTFNLQTLEINKIKMDYFEAGLLNGEVPLSSELIKNIENLFKRNLKVIVNPEYTSSESENIVDCSFLSRIIPE</sequence>
<dbReference type="RefSeq" id="WP_264137429.1">
    <property type="nucleotide sequence ID" value="NZ_JAOYOD010000001.1"/>
</dbReference>
<accession>A0ABT3CSN3</accession>
<reference evidence="1 2" key="1">
    <citation type="submission" date="2022-10" db="EMBL/GenBank/DDBJ databases">
        <title>Comparative genomics and taxonomic characterization of three novel marine species of genus Reichenbachiella exhibiting antioxidant and polysaccharide degradation activities.</title>
        <authorList>
            <person name="Muhammad N."/>
            <person name="Lee Y.-J."/>
            <person name="Ko J."/>
            <person name="Kim S.-G."/>
        </authorList>
    </citation>
    <scope>NUCLEOTIDE SEQUENCE [LARGE SCALE GENOMIC DNA]</scope>
    <source>
        <strain evidence="1 2">ABR2-5</strain>
    </source>
</reference>
<evidence type="ECO:0000313" key="2">
    <source>
        <dbReference type="Proteomes" id="UP001300692"/>
    </source>
</evidence>